<dbReference type="RefSeq" id="WP_076561587.1">
    <property type="nucleotide sequence ID" value="NZ_CP033929.1"/>
</dbReference>
<dbReference type="KEGG" id="cil:EG358_08145"/>
<organism evidence="3 5">
    <name type="scientific">Chryseobacterium indoltheticum</name>
    <dbReference type="NCBI Taxonomy" id="254"/>
    <lineage>
        <taxon>Bacteria</taxon>
        <taxon>Pseudomonadati</taxon>
        <taxon>Bacteroidota</taxon>
        <taxon>Flavobacteriia</taxon>
        <taxon>Flavobacteriales</taxon>
        <taxon>Weeksellaceae</taxon>
        <taxon>Chryseobacterium group</taxon>
        <taxon>Chryseobacterium</taxon>
    </lineage>
</organism>
<keyword evidence="1" id="KW-0732">Signal</keyword>
<dbReference type="GeneID" id="303673667"/>
<evidence type="ECO:0000256" key="1">
    <source>
        <dbReference type="SAM" id="SignalP"/>
    </source>
</evidence>
<dbReference type="EMBL" id="UFVS01000001">
    <property type="protein sequence ID" value="SUX43861.1"/>
    <property type="molecule type" value="Genomic_DNA"/>
</dbReference>
<feature type="chain" id="PRO_5016847308" evidence="1">
    <location>
        <begin position="21"/>
        <end position="224"/>
    </location>
</feature>
<dbReference type="Proteomes" id="UP000185725">
    <property type="component" value="Unassembled WGS sequence"/>
</dbReference>
<accession>A0A381FB95</accession>
<evidence type="ECO:0000313" key="2">
    <source>
        <dbReference type="EMBL" id="SIQ93010.1"/>
    </source>
</evidence>
<sequence>MSFKYFILFFLLSNFISAQVGINTNLPTRKLHVSGNLRVRGLINKSETSSYDRILVSDSNGNIDYTTKASLQPGVTPGSSNKETYSLLYNMPTGNGDPTKTLKCGKFLFLFGNTAESRISFRLAENPNATVDIYMSMEQNYTVNGYQFYQGKTPTEAANVPFTFTTSTWNVNQEFASANLADYEQNIMHFQYPNDADFYRLTIYRVKQNTGVDSWDFAAACEKF</sequence>
<dbReference type="EMBL" id="FTMF01000010">
    <property type="protein sequence ID" value="SIQ93010.1"/>
    <property type="molecule type" value="Genomic_DNA"/>
</dbReference>
<evidence type="ECO:0000313" key="4">
    <source>
        <dbReference type="Proteomes" id="UP000185725"/>
    </source>
</evidence>
<proteinExistence type="predicted"/>
<reference evidence="2 4" key="1">
    <citation type="submission" date="2017-01" db="EMBL/GenBank/DDBJ databases">
        <authorList>
            <person name="Varghese N."/>
            <person name="Submissions S."/>
        </authorList>
    </citation>
    <scope>NUCLEOTIDE SEQUENCE [LARGE SCALE GENOMIC DNA]</scope>
    <source>
        <strain evidence="2 4">ATCC 27950</strain>
    </source>
</reference>
<gene>
    <name evidence="3" type="ORF">NCTC13560_02243</name>
    <name evidence="2" type="ORF">SAMN05421682_11063</name>
</gene>
<keyword evidence="4" id="KW-1185">Reference proteome</keyword>
<name>A0A381FB95_9FLAO</name>
<evidence type="ECO:0000313" key="3">
    <source>
        <dbReference type="EMBL" id="SUX43861.1"/>
    </source>
</evidence>
<feature type="signal peptide" evidence="1">
    <location>
        <begin position="1"/>
        <end position="20"/>
    </location>
</feature>
<dbReference type="AlphaFoldDB" id="A0A381FB95"/>
<evidence type="ECO:0000313" key="5">
    <source>
        <dbReference type="Proteomes" id="UP000255231"/>
    </source>
</evidence>
<dbReference type="OrthoDB" id="1234557at2"/>
<reference evidence="3 5" key="2">
    <citation type="submission" date="2018-06" db="EMBL/GenBank/DDBJ databases">
        <authorList>
            <consortium name="Pathogen Informatics"/>
            <person name="Doyle S."/>
        </authorList>
    </citation>
    <scope>NUCLEOTIDE SEQUENCE [LARGE SCALE GENOMIC DNA]</scope>
    <source>
        <strain evidence="3 5">NCTC13560</strain>
    </source>
</reference>
<protein>
    <submittedName>
        <fullName evidence="3">Uncharacterized protein</fullName>
    </submittedName>
</protein>
<dbReference type="Proteomes" id="UP000255231">
    <property type="component" value="Unassembled WGS sequence"/>
</dbReference>